<keyword evidence="2" id="KW-1185">Reference proteome</keyword>
<dbReference type="Proteomes" id="UP001500298">
    <property type="component" value="Unassembled WGS sequence"/>
</dbReference>
<proteinExistence type="predicted"/>
<reference evidence="2" key="1">
    <citation type="journal article" date="2019" name="Int. J. Syst. Evol. Microbiol.">
        <title>The Global Catalogue of Microorganisms (GCM) 10K type strain sequencing project: providing services to taxonomists for standard genome sequencing and annotation.</title>
        <authorList>
            <consortium name="The Broad Institute Genomics Platform"/>
            <consortium name="The Broad Institute Genome Sequencing Center for Infectious Disease"/>
            <person name="Wu L."/>
            <person name="Ma J."/>
        </authorList>
    </citation>
    <scope>NUCLEOTIDE SEQUENCE [LARGE SCALE GENOMIC DNA]</scope>
    <source>
        <strain evidence="2">JCM 18326</strain>
    </source>
</reference>
<dbReference type="RefSeq" id="WP_345370092.1">
    <property type="nucleotide sequence ID" value="NZ_BAABJX010000020.1"/>
</dbReference>
<organism evidence="1 2">
    <name type="scientific">Algivirga pacifica</name>
    <dbReference type="NCBI Taxonomy" id="1162670"/>
    <lineage>
        <taxon>Bacteria</taxon>
        <taxon>Pseudomonadati</taxon>
        <taxon>Bacteroidota</taxon>
        <taxon>Cytophagia</taxon>
        <taxon>Cytophagales</taxon>
        <taxon>Flammeovirgaceae</taxon>
        <taxon>Algivirga</taxon>
    </lineage>
</organism>
<accession>A0ABP9D673</accession>
<gene>
    <name evidence="1" type="ORF">GCM10023331_12170</name>
</gene>
<comment type="caution">
    <text evidence="1">The sequence shown here is derived from an EMBL/GenBank/DDBJ whole genome shotgun (WGS) entry which is preliminary data.</text>
</comment>
<protein>
    <recommendedName>
        <fullName evidence="3">KTSC domain-containing protein</fullName>
    </recommendedName>
</protein>
<dbReference type="EMBL" id="BAABJX010000020">
    <property type="protein sequence ID" value="GAA4828647.1"/>
    <property type="molecule type" value="Genomic_DNA"/>
</dbReference>
<evidence type="ECO:0008006" key="3">
    <source>
        <dbReference type="Google" id="ProtNLM"/>
    </source>
</evidence>
<evidence type="ECO:0000313" key="1">
    <source>
        <dbReference type="EMBL" id="GAA4828647.1"/>
    </source>
</evidence>
<evidence type="ECO:0000313" key="2">
    <source>
        <dbReference type="Proteomes" id="UP001500298"/>
    </source>
</evidence>
<name>A0ABP9D673_9BACT</name>
<sequence>MIIEQTTKETVQIYRQEVKMGLSISKSDDRYLHIRYEDDPAALHHRFFALSQLQELDAKVEQGTGYLTLHFPEKVLTIIYEGIGDKPSNIPYMKFKNEINDLVIQQTQTF</sequence>